<dbReference type="AlphaFoldDB" id="G4TMI7"/>
<dbReference type="GO" id="GO:0000124">
    <property type="term" value="C:SAGA complex"/>
    <property type="evidence" value="ECO:0007669"/>
    <property type="project" value="InterPro"/>
</dbReference>
<gene>
    <name evidence="1" type="ORF">PIIN_06473</name>
</gene>
<dbReference type="STRING" id="1109443.G4TMI7"/>
<name>G4TMI7_SERID</name>
<dbReference type="Gene3D" id="1.10.246.140">
    <property type="match status" value="1"/>
</dbReference>
<dbReference type="Pfam" id="PF10163">
    <property type="entry name" value="EnY2"/>
    <property type="match status" value="1"/>
</dbReference>
<dbReference type="InterPro" id="IPR018783">
    <property type="entry name" value="TF_ENY2"/>
</dbReference>
<reference evidence="1 2" key="1">
    <citation type="journal article" date="2011" name="PLoS Pathog.">
        <title>Endophytic Life Strategies Decoded by Genome and Transcriptome Analyses of the Mutualistic Root Symbiont Piriformospora indica.</title>
        <authorList>
            <person name="Zuccaro A."/>
            <person name="Lahrmann U."/>
            <person name="Guldener U."/>
            <person name="Langen G."/>
            <person name="Pfiffi S."/>
            <person name="Biedenkopf D."/>
            <person name="Wong P."/>
            <person name="Samans B."/>
            <person name="Grimm C."/>
            <person name="Basiewicz M."/>
            <person name="Murat C."/>
            <person name="Martin F."/>
            <person name="Kogel K.H."/>
        </authorList>
    </citation>
    <scope>NUCLEOTIDE SEQUENCE [LARGE SCALE GENOMIC DNA]</scope>
    <source>
        <strain evidence="1 2">DSM 11827</strain>
    </source>
</reference>
<dbReference type="InParanoid" id="G4TMI7"/>
<protein>
    <recommendedName>
        <fullName evidence="3">Transcription and mRNA export factor SUS1</fullName>
    </recommendedName>
</protein>
<dbReference type="GO" id="GO:0005643">
    <property type="term" value="C:nuclear pore"/>
    <property type="evidence" value="ECO:0007669"/>
    <property type="project" value="InterPro"/>
</dbReference>
<organism evidence="1 2">
    <name type="scientific">Serendipita indica (strain DSM 11827)</name>
    <name type="common">Root endophyte fungus</name>
    <name type="synonym">Piriformospora indica</name>
    <dbReference type="NCBI Taxonomy" id="1109443"/>
    <lineage>
        <taxon>Eukaryota</taxon>
        <taxon>Fungi</taxon>
        <taxon>Dikarya</taxon>
        <taxon>Basidiomycota</taxon>
        <taxon>Agaricomycotina</taxon>
        <taxon>Agaricomycetes</taxon>
        <taxon>Sebacinales</taxon>
        <taxon>Serendipitaceae</taxon>
        <taxon>Serendipita</taxon>
    </lineage>
</organism>
<dbReference type="GO" id="GO:0006406">
    <property type="term" value="P:mRNA export from nucleus"/>
    <property type="evidence" value="ECO:0007669"/>
    <property type="project" value="InterPro"/>
</dbReference>
<dbReference type="HOGENOM" id="CLU_134052_2_0_1"/>
<dbReference type="EMBL" id="CAFZ01000169">
    <property type="protein sequence ID" value="CCA72536.1"/>
    <property type="molecule type" value="Genomic_DNA"/>
</dbReference>
<dbReference type="InterPro" id="IPR038212">
    <property type="entry name" value="TF_EnY2_sf"/>
</dbReference>
<accession>G4TMI7</accession>
<proteinExistence type="predicted"/>
<dbReference type="OrthoDB" id="6221744at2759"/>
<evidence type="ECO:0008006" key="3">
    <source>
        <dbReference type="Google" id="ProtNLM"/>
    </source>
</evidence>
<dbReference type="GO" id="GO:0003713">
    <property type="term" value="F:transcription coactivator activity"/>
    <property type="evidence" value="ECO:0007669"/>
    <property type="project" value="InterPro"/>
</dbReference>
<evidence type="ECO:0000313" key="2">
    <source>
        <dbReference type="Proteomes" id="UP000007148"/>
    </source>
</evidence>
<dbReference type="eggNOG" id="ENOG502SDC3">
    <property type="taxonomic scope" value="Eukaryota"/>
</dbReference>
<dbReference type="Proteomes" id="UP000007148">
    <property type="component" value="Unassembled WGS sequence"/>
</dbReference>
<keyword evidence="2" id="KW-1185">Reference proteome</keyword>
<sequence>MSSSDADVTNAIQMKLQQNGEWDRIYVELSDQLNELGWIDDLYDTAKERSRDDKTNLQRLLEDLKPTAVNGIPKELRTKIVAMIQASIERVVQKG</sequence>
<evidence type="ECO:0000313" key="1">
    <source>
        <dbReference type="EMBL" id="CCA72536.1"/>
    </source>
</evidence>
<comment type="caution">
    <text evidence="1">The sequence shown here is derived from an EMBL/GenBank/DDBJ whole genome shotgun (WGS) entry which is preliminary data.</text>
</comment>